<accession>A0A923LRK1</accession>
<feature type="domain" description="Phosphatidylglycerol lysyltransferase C-terminal" evidence="1">
    <location>
        <begin position="24"/>
        <end position="297"/>
    </location>
</feature>
<reference evidence="2" key="1">
    <citation type="submission" date="2020-08" db="EMBL/GenBank/DDBJ databases">
        <title>Genome public.</title>
        <authorList>
            <person name="Liu C."/>
            <person name="Sun Q."/>
        </authorList>
    </citation>
    <scope>NUCLEOTIDE SEQUENCE</scope>
    <source>
        <strain evidence="2">NSJ-28</strain>
    </source>
</reference>
<dbReference type="Gene3D" id="3.40.630.30">
    <property type="match status" value="1"/>
</dbReference>
<keyword evidence="3" id="KW-1185">Reference proteome</keyword>
<evidence type="ECO:0000313" key="3">
    <source>
        <dbReference type="Proteomes" id="UP000606499"/>
    </source>
</evidence>
<dbReference type="PANTHER" id="PTHR41373:SF1">
    <property type="entry name" value="PHOSPHATIDYLGLYCEROL LYSYLTRANSFERASE C-TERMINAL DOMAIN-CONTAINING PROTEIN"/>
    <property type="match status" value="1"/>
</dbReference>
<dbReference type="SUPFAM" id="SSF55729">
    <property type="entry name" value="Acyl-CoA N-acyltransferases (Nat)"/>
    <property type="match status" value="2"/>
</dbReference>
<dbReference type="RefSeq" id="WP_054325845.1">
    <property type="nucleotide sequence ID" value="NZ_JACOPL010000001.1"/>
</dbReference>
<dbReference type="InterPro" id="IPR016181">
    <property type="entry name" value="Acyl_CoA_acyltransferase"/>
</dbReference>
<evidence type="ECO:0000259" key="1">
    <source>
        <dbReference type="Pfam" id="PF09924"/>
    </source>
</evidence>
<comment type="caution">
    <text evidence="2">The sequence shown here is derived from an EMBL/GenBank/DDBJ whole genome shotgun (WGS) entry which is preliminary data.</text>
</comment>
<organism evidence="2 3">
    <name type="scientific">Agathobaculum faecis</name>
    <dbReference type="NCBI Taxonomy" id="2763013"/>
    <lineage>
        <taxon>Bacteria</taxon>
        <taxon>Bacillati</taxon>
        <taxon>Bacillota</taxon>
        <taxon>Clostridia</taxon>
        <taxon>Eubacteriales</taxon>
        <taxon>Butyricicoccaceae</taxon>
        <taxon>Agathobaculum</taxon>
    </lineage>
</organism>
<dbReference type="PIRSF" id="PIRSF018688">
    <property type="entry name" value="UCP018688"/>
    <property type="match status" value="1"/>
</dbReference>
<dbReference type="InterPro" id="IPR016732">
    <property type="entry name" value="UCP018688"/>
</dbReference>
<dbReference type="EMBL" id="JACOPL010000001">
    <property type="protein sequence ID" value="MBC5723971.1"/>
    <property type="molecule type" value="Genomic_DNA"/>
</dbReference>
<sequence length="304" mass="34632">MLPFCEITLKDKRAVEACGAHYNYHLCERCFVDLFMWRSHYGTQICFRDGFLLVKMTPLDGGHDCYLAPIGEGDLGGALDALEADAAERGIPFQLVSIAEPMIERIEAVRPEKYSFSHDNEDGDDYIYLAEKLRTLSGKKLQSKRNLVNRFKTAYEGRWSYEDMTPENVKDAFGYHIRWCNQNGCAQNRDFQGETCAIVQALHNFSALALKGGLLRLDGEVIAFTFGCRATPDMYVVQIEKADHTIPGAYQMINQQFVLRNCDDVEYVNREEDLGIEGLRKAKKSYYPVMRGVKYTAVPKERAE</sequence>
<proteinExistence type="predicted"/>
<dbReference type="Proteomes" id="UP000606499">
    <property type="component" value="Unassembled WGS sequence"/>
</dbReference>
<dbReference type="PANTHER" id="PTHR41373">
    <property type="entry name" value="DUF2156 DOMAIN-CONTAINING PROTEIN"/>
    <property type="match status" value="1"/>
</dbReference>
<protein>
    <submittedName>
        <fullName evidence="2">DUF2156 domain-containing protein</fullName>
    </submittedName>
</protein>
<name>A0A923LRK1_9FIRM</name>
<dbReference type="InterPro" id="IPR024320">
    <property type="entry name" value="LPG_synthase_C"/>
</dbReference>
<dbReference type="Pfam" id="PF09924">
    <property type="entry name" value="LPG_synthase_C"/>
    <property type="match status" value="1"/>
</dbReference>
<evidence type="ECO:0000313" key="2">
    <source>
        <dbReference type="EMBL" id="MBC5723971.1"/>
    </source>
</evidence>
<gene>
    <name evidence="2" type="ORF">H8S45_00570</name>
</gene>
<dbReference type="AlphaFoldDB" id="A0A923LRK1"/>